<gene>
    <name evidence="2" type="ORF">BN850_0137490</name>
</gene>
<feature type="compositionally biased region" description="Basic and acidic residues" evidence="1">
    <location>
        <begin position="50"/>
        <end position="62"/>
    </location>
</feature>
<proteinExistence type="predicted"/>
<organism evidence="2">
    <name type="scientific">Fusarium clavum</name>
    <dbReference type="NCBI Taxonomy" id="2594811"/>
    <lineage>
        <taxon>Eukaryota</taxon>
        <taxon>Fungi</taxon>
        <taxon>Dikarya</taxon>
        <taxon>Ascomycota</taxon>
        <taxon>Pezizomycotina</taxon>
        <taxon>Sordariomycetes</taxon>
        <taxon>Hypocreomycetidae</taxon>
        <taxon>Hypocreales</taxon>
        <taxon>Nectriaceae</taxon>
        <taxon>Fusarium</taxon>
        <taxon>Fusarium incarnatum-equiseti species complex</taxon>
    </lineage>
</organism>
<keyword evidence="2" id="KW-0496">Mitochondrion</keyword>
<evidence type="ECO:0000256" key="1">
    <source>
        <dbReference type="SAM" id="MobiDB-lite"/>
    </source>
</evidence>
<protein>
    <submittedName>
        <fullName evidence="2">Unclassified</fullName>
    </submittedName>
</protein>
<dbReference type="EMBL" id="CBMI010005040">
    <property type="protein sequence ID" value="CDL73361.1"/>
    <property type="molecule type" value="Genomic_DNA"/>
</dbReference>
<name>W1IBB8_9HYPO</name>
<geneLocation type="mitochondrion" evidence="2"/>
<dbReference type="EMBL" id="HG321305">
    <property type="protein sequence ID" value="CEF82623.1"/>
    <property type="molecule type" value="Genomic_DNA"/>
</dbReference>
<feature type="region of interest" description="Disordered" evidence="1">
    <location>
        <begin position="50"/>
        <end position="71"/>
    </location>
</feature>
<dbReference type="AlphaFoldDB" id="W1IBB8"/>
<evidence type="ECO:0000313" key="2">
    <source>
        <dbReference type="EMBL" id="CDL73361.1"/>
    </source>
</evidence>
<reference evidence="2" key="1">
    <citation type="submission" date="2013-05" db="EMBL/GenBank/DDBJ databases">
        <title>Draft genome sequences of six wheat associated Fusarium spp. isolates.</title>
        <authorList>
            <person name="Moolhuijzen P.M."/>
            <person name="Manners J.M."/>
            <person name="Wilcox S."/>
            <person name="Bellgard M.I."/>
            <person name="Gardiner D.M."/>
        </authorList>
    </citation>
    <scope>NUCLEOTIDE SEQUENCE</scope>
    <source>
        <strain evidence="2">CS3069</strain>
    </source>
</reference>
<sequence>MLPDNVTGLVILASVGCRCREPRSREHARHQPFPWTSVDLSLEPVFRVTEKRREEKRREEKSGNVPKRGGYGMRFLNRQIFGVNQKESDVYRNILKPLTMSHGPHSNR</sequence>
<accession>W1IBB8</accession>